<gene>
    <name evidence="4" type="ORF">N9A08_03535</name>
</gene>
<organism evidence="4 5">
    <name type="scientific">Arthrobacter koreensis</name>
    <dbReference type="NCBI Taxonomy" id="199136"/>
    <lineage>
        <taxon>Bacteria</taxon>
        <taxon>Bacillati</taxon>
        <taxon>Actinomycetota</taxon>
        <taxon>Actinomycetes</taxon>
        <taxon>Micrococcales</taxon>
        <taxon>Micrococcaceae</taxon>
        <taxon>Arthrobacter</taxon>
    </lineage>
</organism>
<dbReference type="PANTHER" id="PTHR35936:SF17">
    <property type="entry name" value="ARGININE-BINDING EXTRACELLULAR PROTEIN ARTP"/>
    <property type="match status" value="1"/>
</dbReference>
<dbReference type="SMART" id="SM00062">
    <property type="entry name" value="PBPb"/>
    <property type="match status" value="1"/>
</dbReference>
<dbReference type="EMBL" id="CP106856">
    <property type="protein sequence ID" value="UYB36763.1"/>
    <property type="molecule type" value="Genomic_DNA"/>
</dbReference>
<reference evidence="4" key="1">
    <citation type="submission" date="2022-09" db="EMBL/GenBank/DDBJ databases">
        <authorList>
            <person name="Li D."/>
            <person name="Cheng J."/>
            <person name="Li Y."/>
        </authorList>
    </citation>
    <scope>NUCLEOTIDE SEQUENCE</scope>
    <source>
        <strain evidence="4">DL</strain>
    </source>
</reference>
<evidence type="ECO:0000256" key="2">
    <source>
        <dbReference type="SAM" id="SignalP"/>
    </source>
</evidence>
<dbReference type="PANTHER" id="PTHR35936">
    <property type="entry name" value="MEMBRANE-BOUND LYTIC MUREIN TRANSGLYCOSYLASE F"/>
    <property type="match status" value="1"/>
</dbReference>
<name>A0ABY6FUE2_9MICC</name>
<keyword evidence="1 2" id="KW-0732">Signal</keyword>
<feature type="chain" id="PRO_5046329637" evidence="2">
    <location>
        <begin position="38"/>
        <end position="283"/>
    </location>
</feature>
<evidence type="ECO:0000259" key="3">
    <source>
        <dbReference type="SMART" id="SM00062"/>
    </source>
</evidence>
<evidence type="ECO:0000256" key="1">
    <source>
        <dbReference type="ARBA" id="ARBA00022729"/>
    </source>
</evidence>
<feature type="domain" description="Solute-binding protein family 3/N-terminal" evidence="3">
    <location>
        <begin position="43"/>
        <end position="271"/>
    </location>
</feature>
<proteinExistence type="predicted"/>
<dbReference type="Pfam" id="PF00497">
    <property type="entry name" value="SBP_bac_3"/>
    <property type="match status" value="1"/>
</dbReference>
<dbReference type="RefSeq" id="WP_263128351.1">
    <property type="nucleotide sequence ID" value="NZ_CP106856.1"/>
</dbReference>
<sequence length="283" mass="29751">MTNTSLAPRPRSRRLTRTAVVGSAAAALLLAGCGADAEASADALIVGTDLTYPPYAYFVGETPSGFDPDITAALAEELGVEAQYSDTRFEQLIPGLKAGQFNVIASALYITAERAQEVDFIPYFSTGNSILVTEGSDPLADAADLCGLTVGVIKGGDIVQRLRTDASAECTAAGSEPIDVREFTTDPEATQAMLSGQLDAHVTDAAVAASLVENDDVDVTITSTQILYPIPVGLAVAKGDSDTKQQLEKALEDLRSSGRYAELLDQYNLEEPNEDQIAEILGS</sequence>
<evidence type="ECO:0000313" key="5">
    <source>
        <dbReference type="Proteomes" id="UP001063368"/>
    </source>
</evidence>
<dbReference type="Gene3D" id="3.40.190.10">
    <property type="entry name" value="Periplasmic binding protein-like II"/>
    <property type="match status" value="2"/>
</dbReference>
<dbReference type="CDD" id="cd01004">
    <property type="entry name" value="PBP2_MidA_like"/>
    <property type="match status" value="1"/>
</dbReference>
<accession>A0ABY6FUE2</accession>
<protein>
    <submittedName>
        <fullName evidence="4">ABC transporter substrate-binding protein</fullName>
    </submittedName>
</protein>
<keyword evidence="5" id="KW-1185">Reference proteome</keyword>
<dbReference type="InterPro" id="IPR001638">
    <property type="entry name" value="Solute-binding_3/MltF_N"/>
</dbReference>
<dbReference type="Proteomes" id="UP001063368">
    <property type="component" value="Chromosome"/>
</dbReference>
<dbReference type="SUPFAM" id="SSF53850">
    <property type="entry name" value="Periplasmic binding protein-like II"/>
    <property type="match status" value="1"/>
</dbReference>
<evidence type="ECO:0000313" key="4">
    <source>
        <dbReference type="EMBL" id="UYB36763.1"/>
    </source>
</evidence>
<feature type="signal peptide" evidence="2">
    <location>
        <begin position="1"/>
        <end position="37"/>
    </location>
</feature>